<accession>A0A085MVC8</accession>
<organism evidence="2">
    <name type="scientific">Trichuris suis</name>
    <name type="common">pig whipworm</name>
    <dbReference type="NCBI Taxonomy" id="68888"/>
    <lineage>
        <taxon>Eukaryota</taxon>
        <taxon>Metazoa</taxon>
        <taxon>Ecdysozoa</taxon>
        <taxon>Nematoda</taxon>
        <taxon>Enoplea</taxon>
        <taxon>Dorylaimia</taxon>
        <taxon>Trichinellida</taxon>
        <taxon>Trichuridae</taxon>
        <taxon>Trichuris</taxon>
    </lineage>
</organism>
<reference evidence="2" key="1">
    <citation type="journal article" date="2014" name="Nat. Genet.">
        <title>Genome and transcriptome of the porcine whipworm Trichuris suis.</title>
        <authorList>
            <person name="Jex A.R."/>
            <person name="Nejsum P."/>
            <person name="Schwarz E.M."/>
            <person name="Hu L."/>
            <person name="Young N.D."/>
            <person name="Hall R.S."/>
            <person name="Korhonen P.K."/>
            <person name="Liao S."/>
            <person name="Thamsborg S."/>
            <person name="Xia J."/>
            <person name="Xu P."/>
            <person name="Wang S."/>
            <person name="Scheerlinck J.P."/>
            <person name="Hofmann A."/>
            <person name="Sternberg P.W."/>
            <person name="Wang J."/>
            <person name="Gasser R.B."/>
        </authorList>
    </citation>
    <scope>NUCLEOTIDE SEQUENCE [LARGE SCALE GENOMIC DNA]</scope>
    <source>
        <strain evidence="2">DCEP-RM93F</strain>
    </source>
</reference>
<dbReference type="Proteomes" id="UP000030758">
    <property type="component" value="Unassembled WGS sequence"/>
</dbReference>
<protein>
    <submittedName>
        <fullName evidence="2">Uncharacterized protein</fullName>
    </submittedName>
</protein>
<feature type="compositionally biased region" description="Basic and acidic residues" evidence="1">
    <location>
        <begin position="36"/>
        <end position="47"/>
    </location>
</feature>
<evidence type="ECO:0000256" key="1">
    <source>
        <dbReference type="SAM" id="MobiDB-lite"/>
    </source>
</evidence>
<dbReference type="AlphaFoldDB" id="A0A085MVC8"/>
<feature type="region of interest" description="Disordered" evidence="1">
    <location>
        <begin position="36"/>
        <end position="67"/>
    </location>
</feature>
<sequence length="67" mass="7641">MIFLTKGANDRIVCFIMRDNPAIIQEPIEKVLPHKADRRSRVEHDIGHVTTKRAPDGTWNPTVASYL</sequence>
<gene>
    <name evidence="2" type="ORF">M514_26661</name>
</gene>
<dbReference type="EMBL" id="KL367633">
    <property type="protein sequence ID" value="KFD61174.1"/>
    <property type="molecule type" value="Genomic_DNA"/>
</dbReference>
<name>A0A085MVC8_9BILA</name>
<proteinExistence type="predicted"/>
<evidence type="ECO:0000313" key="2">
    <source>
        <dbReference type="EMBL" id="KFD61174.1"/>
    </source>
</evidence>